<dbReference type="EMBL" id="UASN01000008">
    <property type="protein sequence ID" value="SPX53128.1"/>
    <property type="molecule type" value="Genomic_DNA"/>
</dbReference>
<dbReference type="GO" id="GO:0008791">
    <property type="term" value="F:arginine N-succinyltransferase activity"/>
    <property type="evidence" value="ECO:0007669"/>
    <property type="project" value="UniProtKB-EC"/>
</dbReference>
<evidence type="ECO:0000256" key="3">
    <source>
        <dbReference type="ARBA" id="ARBA00023315"/>
    </source>
</evidence>
<evidence type="ECO:0000256" key="2">
    <source>
        <dbReference type="ARBA" id="ARBA00022679"/>
    </source>
</evidence>
<gene>
    <name evidence="5" type="primary">aruG_1</name>
    <name evidence="5" type="ORF">NCTC9601_00661</name>
</gene>
<feature type="compositionally biased region" description="Low complexity" evidence="4">
    <location>
        <begin position="271"/>
        <end position="289"/>
    </location>
</feature>
<dbReference type="PANTHER" id="PTHR30420">
    <property type="entry name" value="N-SUCCINYLARGININE DIHYDROLASE"/>
    <property type="match status" value="1"/>
</dbReference>
<keyword evidence="1" id="KW-0056">Arginine metabolism</keyword>
<evidence type="ECO:0000313" key="6">
    <source>
        <dbReference type="Proteomes" id="UP000251123"/>
    </source>
</evidence>
<dbReference type="InterPro" id="IPR016181">
    <property type="entry name" value="Acyl_CoA_acyltransferase"/>
</dbReference>
<dbReference type="EC" id="2.3.1.109" evidence="5"/>
<name>A0A2X1QEC4_KLEPN</name>
<accession>A0A2X1QEC4</accession>
<reference evidence="5 6" key="1">
    <citation type="submission" date="2018-06" db="EMBL/GenBank/DDBJ databases">
        <authorList>
            <consortium name="Pathogen Informatics"/>
            <person name="Doyle S."/>
        </authorList>
    </citation>
    <scope>NUCLEOTIDE SEQUENCE [LARGE SCALE GENOMIC DNA]</scope>
    <source>
        <strain evidence="5 6">NCTC9601</strain>
    </source>
</reference>
<dbReference type="NCBIfam" id="TIGR03243">
    <property type="entry name" value="arg_catab_AOST"/>
    <property type="match status" value="1"/>
</dbReference>
<evidence type="ECO:0000256" key="1">
    <source>
        <dbReference type="ARBA" id="ARBA00022503"/>
    </source>
</evidence>
<sequence>MLFRPVRENDLDDIVRLAARAGVGMTSLPHDVGRLAARIRRSIETFAGELPRSQQGFLFVLEDTALARGVGVSAIEVAVGLDEPFYNFRIQKTVRASKALGVYKPQELLNLSYDHTGHSELCTLFLDPAYQRNRNGLLLSKARFLFIAAFREWFSPHLFAELRGCSDEQGQSPFWDALGHHFFDIPFADADRLTGTGMKTFIAELMPAYPIYISLLPEAARGVIGQVHPNTAPARAILEKEGFSWRGSVGYFRCRSGAGGGHRSDPRRARQPAPACPAADGRPAGADPRSPTVNSTTFGRCWWPTKSRSRLTAPRWDALQVS</sequence>
<dbReference type="Proteomes" id="UP000251123">
    <property type="component" value="Unassembled WGS sequence"/>
</dbReference>
<evidence type="ECO:0000313" key="5">
    <source>
        <dbReference type="EMBL" id="SPX53128.1"/>
    </source>
</evidence>
<dbReference type="SUPFAM" id="SSF55729">
    <property type="entry name" value="Acyl-CoA N-acyltransferases (Nat)"/>
    <property type="match status" value="1"/>
</dbReference>
<dbReference type="AlphaFoldDB" id="A0A2X1QEC4"/>
<proteinExistence type="predicted"/>
<dbReference type="GO" id="GO:0006527">
    <property type="term" value="P:L-arginine catabolic process"/>
    <property type="evidence" value="ECO:0007669"/>
    <property type="project" value="InterPro"/>
</dbReference>
<dbReference type="PANTHER" id="PTHR30420:SF1">
    <property type="entry name" value="ARGININE N-SUCCINYLTRANSFERASE"/>
    <property type="match status" value="1"/>
</dbReference>
<organism evidence="5 6">
    <name type="scientific">Klebsiella pneumoniae</name>
    <dbReference type="NCBI Taxonomy" id="573"/>
    <lineage>
        <taxon>Bacteria</taxon>
        <taxon>Pseudomonadati</taxon>
        <taxon>Pseudomonadota</taxon>
        <taxon>Gammaproteobacteria</taxon>
        <taxon>Enterobacterales</taxon>
        <taxon>Enterobacteriaceae</taxon>
        <taxon>Klebsiella/Raoultella group</taxon>
        <taxon>Klebsiella</taxon>
        <taxon>Klebsiella pneumoniae complex</taxon>
    </lineage>
</organism>
<protein>
    <submittedName>
        <fullName evidence="5">Arginine N-succinyltransferase</fullName>
        <ecNumber evidence="5">2.3.1.109</ecNumber>
    </submittedName>
</protein>
<evidence type="ECO:0000256" key="4">
    <source>
        <dbReference type="SAM" id="MobiDB-lite"/>
    </source>
</evidence>
<keyword evidence="3 5" id="KW-0012">Acyltransferase</keyword>
<dbReference type="Pfam" id="PF04958">
    <property type="entry name" value="AstA"/>
    <property type="match status" value="1"/>
</dbReference>
<keyword evidence="2 5" id="KW-0808">Transferase</keyword>
<feature type="region of interest" description="Disordered" evidence="4">
    <location>
        <begin position="258"/>
        <end position="298"/>
    </location>
</feature>
<dbReference type="InterPro" id="IPR007041">
    <property type="entry name" value="Arg_succinylTrfase_AstA/AruG"/>
</dbReference>